<comment type="caution">
    <text evidence="3">The sequence shown here is derived from an EMBL/GenBank/DDBJ whole genome shotgun (WGS) entry which is preliminary data.</text>
</comment>
<feature type="compositionally biased region" description="Basic and acidic residues" evidence="2">
    <location>
        <begin position="635"/>
        <end position="653"/>
    </location>
</feature>
<accession>A0ABV4P0W6</accession>
<dbReference type="Gene3D" id="1.25.40.10">
    <property type="entry name" value="Tetratricopeptide repeat domain"/>
    <property type="match status" value="1"/>
</dbReference>
<dbReference type="SUPFAM" id="SSF48452">
    <property type="entry name" value="TPR-like"/>
    <property type="match status" value="2"/>
</dbReference>
<proteinExistence type="predicted"/>
<dbReference type="Proteomes" id="UP001569428">
    <property type="component" value="Unassembled WGS sequence"/>
</dbReference>
<feature type="coiled-coil region" evidence="1">
    <location>
        <begin position="526"/>
        <end position="595"/>
    </location>
</feature>
<evidence type="ECO:0000313" key="3">
    <source>
        <dbReference type="EMBL" id="MFA0811934.1"/>
    </source>
</evidence>
<keyword evidence="1" id="KW-0175">Coiled coil</keyword>
<reference evidence="3 4" key="1">
    <citation type="submission" date="2024-08" db="EMBL/GenBank/DDBJ databases">
        <authorList>
            <person name="Ishaq N."/>
        </authorList>
    </citation>
    <scope>NUCLEOTIDE SEQUENCE [LARGE SCALE GENOMIC DNA]</scope>
    <source>
        <strain evidence="3 4">DSM 18651</strain>
    </source>
</reference>
<organism evidence="3 4">
    <name type="scientific">Microbulbifer epialgicus</name>
    <dbReference type="NCBI Taxonomy" id="393907"/>
    <lineage>
        <taxon>Bacteria</taxon>
        <taxon>Pseudomonadati</taxon>
        <taxon>Pseudomonadota</taxon>
        <taxon>Gammaproteobacteria</taxon>
        <taxon>Cellvibrionales</taxon>
        <taxon>Microbulbiferaceae</taxon>
        <taxon>Microbulbifer</taxon>
    </lineage>
</organism>
<feature type="region of interest" description="Disordered" evidence="2">
    <location>
        <begin position="635"/>
        <end position="675"/>
    </location>
</feature>
<evidence type="ECO:0000313" key="4">
    <source>
        <dbReference type="Proteomes" id="UP001569428"/>
    </source>
</evidence>
<evidence type="ECO:0000256" key="2">
    <source>
        <dbReference type="SAM" id="MobiDB-lite"/>
    </source>
</evidence>
<feature type="compositionally biased region" description="Low complexity" evidence="2">
    <location>
        <begin position="654"/>
        <end position="664"/>
    </location>
</feature>
<evidence type="ECO:0000256" key="1">
    <source>
        <dbReference type="SAM" id="Coils"/>
    </source>
</evidence>
<name>A0ABV4P0W6_9GAMM</name>
<dbReference type="InterPro" id="IPR011990">
    <property type="entry name" value="TPR-like_helical_dom_sf"/>
</dbReference>
<dbReference type="Pfam" id="PF13432">
    <property type="entry name" value="TPR_16"/>
    <property type="match status" value="1"/>
</dbReference>
<sequence>MMLTPLLLVLPGSVRMTLRVLGASLCTLPVFFGVANADDKEGLNDLFFGAAMFHAHQENYFDAIVALDTELVQYHRLDEPELDPFSAHLGQAEFSVGDLELSYRIHREAGRAIEAVLKGNVSQSVRNEAAYRLAKIHYHKQQPVNALHALEMIEGRVPERVRAEEQFLRARVFMQLGRFEAAVELLKDLKGEESLEGFVEFNLGIAQLKFGEEARGVLELTALGKNRSNDPAEQALYDKTNLLLGSHLMEAGELQLARPYFDRVNLEGPFSNRALLGAGWVEARAGRFDRALVPWKMLQDRKGTNESVQEAMLAVPYAYGKLDVHSTAAIHYGRALDSFGKEIDTLTASINSIREGKFLEALRRKEATQVQNWVVALRNLPDAPETHYLLDLMASNDYQEFLRNYRDLNDLYERNEEWLKNLTAYEDIISIRRAYYEPLLPQLDEQFRKLDARIKLRIEQRDKFASRIEQMLISRRPEYLATAGEQEARLELLKLQKQIVQDPQGFTEVTQSRVERLQGVLDLRLSTEYDQRLTEAYKHLQQLNEEIEKLQSVYQSYVRSRQAATHSYTGYNTDITRLRAQIRSTQQRLEMLMARQGSMLEALAIQELQRRRTQLESYQIKARFALADSYDRANELQERREDQRKIEQHRVEQAESLPENNPPELEAEDGKGDEA</sequence>
<dbReference type="RefSeq" id="WP_371839544.1">
    <property type="nucleotide sequence ID" value="NZ_JBGMEK010000029.1"/>
</dbReference>
<gene>
    <name evidence="3" type="ORF">ACCI49_13520</name>
</gene>
<protein>
    <submittedName>
        <fullName evidence="3">Tetratricopeptide repeat protein</fullName>
    </submittedName>
</protein>
<keyword evidence="4" id="KW-1185">Reference proteome</keyword>
<dbReference type="EMBL" id="JBGMEK010000029">
    <property type="protein sequence ID" value="MFA0811934.1"/>
    <property type="molecule type" value="Genomic_DNA"/>
</dbReference>